<feature type="transmembrane region" description="Helical" evidence="8">
    <location>
        <begin position="114"/>
        <end position="135"/>
    </location>
</feature>
<dbReference type="CDD" id="cd06550">
    <property type="entry name" value="TM_ABC_iron-siderophores_like"/>
    <property type="match status" value="1"/>
</dbReference>
<comment type="subcellular location">
    <subcellularLocation>
        <location evidence="1">Cell membrane</location>
        <topology evidence="1">Multi-pass membrane protein</topology>
    </subcellularLocation>
</comment>
<name>A0AB94IX66_9BACT</name>
<evidence type="ECO:0000256" key="8">
    <source>
        <dbReference type="SAM" id="Phobius"/>
    </source>
</evidence>
<comment type="similarity">
    <text evidence="2">Belongs to the binding-protein-dependent transport system permease family. FecCD subfamily.</text>
</comment>
<dbReference type="RefSeq" id="WP_015556529.1">
    <property type="nucleotide sequence ID" value="NC_021038.1"/>
</dbReference>
<keyword evidence="3" id="KW-0813">Transport</keyword>
<dbReference type="SUPFAM" id="SSF81345">
    <property type="entry name" value="ABC transporter involved in vitamin B12 uptake, BtuC"/>
    <property type="match status" value="1"/>
</dbReference>
<evidence type="ECO:0000256" key="3">
    <source>
        <dbReference type="ARBA" id="ARBA00022448"/>
    </source>
</evidence>
<dbReference type="Proteomes" id="UP000008957">
    <property type="component" value="Chromosome"/>
</dbReference>
<gene>
    <name evidence="9" type="ORF">SY1_12300</name>
</gene>
<organism evidence="9 10">
    <name type="scientific">Fretibacterium fastidiosum</name>
    <dbReference type="NCBI Taxonomy" id="651822"/>
    <lineage>
        <taxon>Bacteria</taxon>
        <taxon>Thermotogati</taxon>
        <taxon>Synergistota</taxon>
        <taxon>Synergistia</taxon>
        <taxon>Synergistales</taxon>
        <taxon>Aminobacteriaceae</taxon>
        <taxon>Fretibacterium</taxon>
    </lineage>
</organism>
<feature type="transmembrane region" description="Helical" evidence="8">
    <location>
        <begin position="232"/>
        <end position="258"/>
    </location>
</feature>
<evidence type="ECO:0000256" key="4">
    <source>
        <dbReference type="ARBA" id="ARBA00022475"/>
    </source>
</evidence>
<evidence type="ECO:0000256" key="5">
    <source>
        <dbReference type="ARBA" id="ARBA00022692"/>
    </source>
</evidence>
<dbReference type="KEGG" id="sbr:SY1_12300"/>
<evidence type="ECO:0000313" key="10">
    <source>
        <dbReference type="Proteomes" id="UP000008957"/>
    </source>
</evidence>
<dbReference type="GO" id="GO:0005886">
    <property type="term" value="C:plasma membrane"/>
    <property type="evidence" value="ECO:0007669"/>
    <property type="project" value="UniProtKB-SubCell"/>
</dbReference>
<feature type="transmembrane region" description="Helical" evidence="8">
    <location>
        <begin position="270"/>
        <end position="288"/>
    </location>
</feature>
<dbReference type="GO" id="GO:0022857">
    <property type="term" value="F:transmembrane transporter activity"/>
    <property type="evidence" value="ECO:0007669"/>
    <property type="project" value="InterPro"/>
</dbReference>
<dbReference type="InterPro" id="IPR037294">
    <property type="entry name" value="ABC_BtuC-like"/>
</dbReference>
<feature type="transmembrane region" description="Helical" evidence="8">
    <location>
        <begin position="87"/>
        <end position="108"/>
    </location>
</feature>
<dbReference type="AlphaFoldDB" id="A0AB94IX66"/>
<reference evidence="9 10" key="2">
    <citation type="submission" date="2010-03" db="EMBL/GenBank/DDBJ databases">
        <authorList>
            <person name="Pajon A."/>
        </authorList>
    </citation>
    <scope>NUCLEOTIDE SEQUENCE [LARGE SCALE GENOMIC DNA]</scope>
    <source>
        <strain evidence="9 10">SGP1</strain>
    </source>
</reference>
<evidence type="ECO:0000256" key="1">
    <source>
        <dbReference type="ARBA" id="ARBA00004651"/>
    </source>
</evidence>
<keyword evidence="4" id="KW-1003">Cell membrane</keyword>
<reference evidence="10" key="1">
    <citation type="submission" date="2010-03" db="EMBL/GenBank/DDBJ databases">
        <title>The genome sequence of Synergistetes sp. SGP1.</title>
        <authorList>
            <consortium name="metaHIT consortium -- http://www.metahit.eu/"/>
            <person name="Pajon A."/>
            <person name="Turner K."/>
            <person name="Parkhill J."/>
            <person name="Wade W."/>
            <person name="Vartoukian S."/>
        </authorList>
    </citation>
    <scope>NUCLEOTIDE SEQUENCE [LARGE SCALE GENOMIC DNA]</scope>
    <source>
        <strain evidence="10">SGP1</strain>
    </source>
</reference>
<feature type="transmembrane region" description="Helical" evidence="8">
    <location>
        <begin position="142"/>
        <end position="163"/>
    </location>
</feature>
<dbReference type="EMBL" id="FP929056">
    <property type="protein sequence ID" value="CBL28382.1"/>
    <property type="molecule type" value="Genomic_DNA"/>
</dbReference>
<feature type="transmembrane region" description="Helical" evidence="8">
    <location>
        <begin position="300"/>
        <end position="321"/>
    </location>
</feature>
<dbReference type="PANTHER" id="PTHR30472:SF25">
    <property type="entry name" value="ABC TRANSPORTER PERMEASE PROTEIN MJ0876-RELATED"/>
    <property type="match status" value="1"/>
</dbReference>
<protein>
    <submittedName>
        <fullName evidence="9">ABC-type Fe3+-siderophore transport system, permease component</fullName>
    </submittedName>
</protein>
<evidence type="ECO:0000256" key="2">
    <source>
        <dbReference type="ARBA" id="ARBA00007935"/>
    </source>
</evidence>
<sequence>MRGRRSALFVLFSLSAAVLVVAPLVGMHALSWRDIWPGEGQGHRIFWELRLPRVCLAWVTGATLGVCGAVFQALFRNPLASPDMLGVSTGAAFGAVLSIRLGLTVSLLSGQSGLSVPAFLGAGVATIVVCAAGSWRRRSTSSLLLSGIAVSFLFSSLTLIVQYTGNYVDTFRMARWTMGSVQAVGFGTLWTTLPALLFILAVAVFCAPELDLFLCGEELAESRGVSVKRLRIGLFVGVSLAVAASVSACGPVGFIGLMGPHICRRLVGPVHRTLVVASALFGGAFLVACDTAARTLWAPAEIPVGVLTSCMGASFFLWLLLRRERHER</sequence>
<dbReference type="Pfam" id="PF01032">
    <property type="entry name" value="FecCD"/>
    <property type="match status" value="1"/>
</dbReference>
<keyword evidence="7 8" id="KW-0472">Membrane</keyword>
<feature type="transmembrane region" description="Helical" evidence="8">
    <location>
        <begin position="57"/>
        <end position="75"/>
    </location>
</feature>
<keyword evidence="10" id="KW-1185">Reference proteome</keyword>
<keyword evidence="5 8" id="KW-0812">Transmembrane</keyword>
<evidence type="ECO:0000313" key="9">
    <source>
        <dbReference type="EMBL" id="CBL28382.1"/>
    </source>
</evidence>
<feature type="transmembrane region" description="Helical" evidence="8">
    <location>
        <begin position="183"/>
        <end position="207"/>
    </location>
</feature>
<dbReference type="Gene3D" id="1.10.3470.10">
    <property type="entry name" value="ABC transporter involved in vitamin B12 uptake, BtuC"/>
    <property type="match status" value="1"/>
</dbReference>
<dbReference type="FunFam" id="1.10.3470.10:FF:000001">
    <property type="entry name" value="Vitamin B12 ABC transporter permease BtuC"/>
    <property type="match status" value="1"/>
</dbReference>
<dbReference type="InterPro" id="IPR000522">
    <property type="entry name" value="ABC_transptr_permease_BtuC"/>
</dbReference>
<evidence type="ECO:0000256" key="7">
    <source>
        <dbReference type="ARBA" id="ARBA00023136"/>
    </source>
</evidence>
<accession>A0AB94IX66</accession>
<evidence type="ECO:0000256" key="6">
    <source>
        <dbReference type="ARBA" id="ARBA00022989"/>
    </source>
</evidence>
<keyword evidence="6 8" id="KW-1133">Transmembrane helix</keyword>
<dbReference type="PANTHER" id="PTHR30472">
    <property type="entry name" value="FERRIC ENTEROBACTIN TRANSPORT SYSTEM PERMEASE PROTEIN"/>
    <property type="match status" value="1"/>
</dbReference>
<proteinExistence type="inferred from homology"/>